<dbReference type="Proteomes" id="UP000242561">
    <property type="component" value="Chromosome"/>
</dbReference>
<dbReference type="STRING" id="1913578.LPB140_08035"/>
<dbReference type="SMART" id="SM00493">
    <property type="entry name" value="TOPRIM"/>
    <property type="match status" value="1"/>
</dbReference>
<dbReference type="GO" id="GO:0006269">
    <property type="term" value="P:DNA replication, synthesis of primer"/>
    <property type="evidence" value="ECO:0007669"/>
    <property type="project" value="UniProtKB-UniRule"/>
</dbReference>
<dbReference type="InterPro" id="IPR050219">
    <property type="entry name" value="DnaG_primase"/>
</dbReference>
<name>A0A1L3JC89_9SPHN</name>
<feature type="coiled-coil region" evidence="15">
    <location>
        <begin position="597"/>
        <end position="624"/>
    </location>
</feature>
<dbReference type="SUPFAM" id="SSF56731">
    <property type="entry name" value="DNA primase core"/>
    <property type="match status" value="1"/>
</dbReference>
<dbReference type="Gene3D" id="3.90.980.10">
    <property type="entry name" value="DNA primase, catalytic core, N-terminal domain"/>
    <property type="match status" value="1"/>
</dbReference>
<evidence type="ECO:0000256" key="8">
    <source>
        <dbReference type="ARBA" id="ARBA00022833"/>
    </source>
</evidence>
<evidence type="ECO:0000256" key="13">
    <source>
        <dbReference type="PIRNR" id="PIRNR002811"/>
    </source>
</evidence>
<dbReference type="InterPro" id="IPR013264">
    <property type="entry name" value="DNAG_N"/>
</dbReference>
<dbReference type="Gene3D" id="3.90.580.10">
    <property type="entry name" value="Zinc finger, CHC2-type domain"/>
    <property type="match status" value="1"/>
</dbReference>
<evidence type="ECO:0000256" key="1">
    <source>
        <dbReference type="ARBA" id="ARBA00022478"/>
    </source>
</evidence>
<dbReference type="GO" id="GO:0003677">
    <property type="term" value="F:DNA binding"/>
    <property type="evidence" value="ECO:0007669"/>
    <property type="project" value="UniProtKB-KW"/>
</dbReference>
<evidence type="ECO:0000259" key="17">
    <source>
        <dbReference type="PROSITE" id="PS50880"/>
    </source>
</evidence>
<dbReference type="InterPro" id="IPR002694">
    <property type="entry name" value="Znf_CHC2"/>
</dbReference>
<evidence type="ECO:0000256" key="7">
    <source>
        <dbReference type="ARBA" id="ARBA00022771"/>
    </source>
</evidence>
<accession>A0A1L3JC89</accession>
<keyword evidence="1 12" id="KW-0240">DNA-directed RNA polymerase</keyword>
<keyword evidence="3 12" id="KW-0808">Transferase</keyword>
<dbReference type="Pfam" id="PF08275">
    <property type="entry name" value="DNAG_N"/>
    <property type="match status" value="1"/>
</dbReference>
<organism evidence="18 19">
    <name type="scientific">Sphingorhabdus lutea</name>
    <dbReference type="NCBI Taxonomy" id="1913578"/>
    <lineage>
        <taxon>Bacteria</taxon>
        <taxon>Pseudomonadati</taxon>
        <taxon>Pseudomonadota</taxon>
        <taxon>Alphaproteobacteria</taxon>
        <taxon>Sphingomonadales</taxon>
        <taxon>Sphingomonadaceae</taxon>
        <taxon>Sphingorhabdus</taxon>
    </lineage>
</organism>
<dbReference type="AlphaFoldDB" id="A0A1L3JC89"/>
<dbReference type="GO" id="GO:1990077">
    <property type="term" value="C:primosome complex"/>
    <property type="evidence" value="ECO:0007669"/>
    <property type="project" value="UniProtKB-KW"/>
</dbReference>
<dbReference type="FunFam" id="3.90.580.10:FF:000001">
    <property type="entry name" value="DNA primase"/>
    <property type="match status" value="1"/>
</dbReference>
<keyword evidence="4 12" id="KW-0548">Nucleotidyltransferase</keyword>
<evidence type="ECO:0000313" key="18">
    <source>
        <dbReference type="EMBL" id="APG62746.1"/>
    </source>
</evidence>
<feature type="domain" description="Toprim" evidence="17">
    <location>
        <begin position="253"/>
        <end position="335"/>
    </location>
</feature>
<comment type="similarity">
    <text evidence="12 13">Belongs to the DnaG primase family.</text>
</comment>
<dbReference type="InterPro" id="IPR030846">
    <property type="entry name" value="DnaG_bac"/>
</dbReference>
<evidence type="ECO:0000313" key="19">
    <source>
        <dbReference type="Proteomes" id="UP000242561"/>
    </source>
</evidence>
<dbReference type="Pfam" id="PF13155">
    <property type="entry name" value="Toprim_2"/>
    <property type="match status" value="1"/>
</dbReference>
<comment type="function">
    <text evidence="12 13">RNA polymerase that catalyzes the synthesis of short RNA molecules used as primers for DNA polymerase during DNA replication.</text>
</comment>
<dbReference type="InterPro" id="IPR006171">
    <property type="entry name" value="TOPRIM_dom"/>
</dbReference>
<feature type="region of interest" description="Disordered" evidence="16">
    <location>
        <begin position="427"/>
        <end position="454"/>
    </location>
</feature>
<evidence type="ECO:0000256" key="15">
    <source>
        <dbReference type="SAM" id="Coils"/>
    </source>
</evidence>
<dbReference type="NCBIfam" id="TIGR01391">
    <property type="entry name" value="dnaG"/>
    <property type="match status" value="1"/>
</dbReference>
<keyword evidence="19" id="KW-1185">Reference proteome</keyword>
<dbReference type="KEGG" id="sphl:LPB140_08035"/>
<evidence type="ECO:0000256" key="3">
    <source>
        <dbReference type="ARBA" id="ARBA00022679"/>
    </source>
</evidence>
<feature type="compositionally biased region" description="Polar residues" evidence="16">
    <location>
        <begin position="445"/>
        <end position="454"/>
    </location>
</feature>
<keyword evidence="10 12" id="KW-0238">DNA-binding</keyword>
<dbReference type="CDD" id="cd03364">
    <property type="entry name" value="TOPRIM_DnaG_primases"/>
    <property type="match status" value="1"/>
</dbReference>
<keyword evidence="6 12" id="KW-0479">Metal-binding</keyword>
<dbReference type="InterPro" id="IPR006295">
    <property type="entry name" value="DNA_primase_DnaG"/>
</dbReference>
<dbReference type="SMART" id="SM00400">
    <property type="entry name" value="ZnF_CHCC"/>
    <property type="match status" value="1"/>
</dbReference>
<evidence type="ECO:0000256" key="12">
    <source>
        <dbReference type="HAMAP-Rule" id="MF_00974"/>
    </source>
</evidence>
<dbReference type="RefSeq" id="WP_072559395.1">
    <property type="nucleotide sequence ID" value="NZ_CP018154.1"/>
</dbReference>
<dbReference type="PIRSF" id="PIRSF002811">
    <property type="entry name" value="DnaG"/>
    <property type="match status" value="1"/>
</dbReference>
<dbReference type="GO" id="GO:0003899">
    <property type="term" value="F:DNA-directed RNA polymerase activity"/>
    <property type="evidence" value="ECO:0007669"/>
    <property type="project" value="UniProtKB-UniRule"/>
</dbReference>
<gene>
    <name evidence="12" type="primary">dnaG</name>
    <name evidence="18" type="ORF">LPB140_08035</name>
</gene>
<dbReference type="OrthoDB" id="9803773at2"/>
<evidence type="ECO:0000256" key="4">
    <source>
        <dbReference type="ARBA" id="ARBA00022695"/>
    </source>
</evidence>
<comment type="catalytic activity">
    <reaction evidence="12">
        <text>ssDNA + n NTP = ssDNA/pppN(pN)n-1 hybrid + (n-1) diphosphate.</text>
        <dbReference type="EC" id="2.7.7.101"/>
    </reaction>
</comment>
<feature type="zinc finger region" description="CHC2-type" evidence="12 14">
    <location>
        <begin position="38"/>
        <end position="62"/>
    </location>
</feature>
<dbReference type="GO" id="GO:0008270">
    <property type="term" value="F:zinc ion binding"/>
    <property type="evidence" value="ECO:0007669"/>
    <property type="project" value="UniProtKB-UniRule"/>
</dbReference>
<proteinExistence type="inferred from homology"/>
<dbReference type="GO" id="GO:0000428">
    <property type="term" value="C:DNA-directed RNA polymerase complex"/>
    <property type="evidence" value="ECO:0007669"/>
    <property type="project" value="UniProtKB-KW"/>
</dbReference>
<keyword evidence="5 12" id="KW-0235">DNA replication</keyword>
<dbReference type="HAMAP" id="MF_00974">
    <property type="entry name" value="DNA_primase_DnaG"/>
    <property type="match status" value="1"/>
</dbReference>
<keyword evidence="8 12" id="KW-0862">Zinc</keyword>
<dbReference type="InterPro" id="IPR037068">
    <property type="entry name" value="DNA_primase_core_N_sf"/>
</dbReference>
<dbReference type="InterPro" id="IPR036977">
    <property type="entry name" value="DNA_primase_Znf_CHC2"/>
</dbReference>
<evidence type="ECO:0000256" key="5">
    <source>
        <dbReference type="ARBA" id="ARBA00022705"/>
    </source>
</evidence>
<evidence type="ECO:0000256" key="10">
    <source>
        <dbReference type="ARBA" id="ARBA00023125"/>
    </source>
</evidence>
<comment type="subunit">
    <text evidence="12">Monomer. Interacts with DnaB.</text>
</comment>
<dbReference type="SUPFAM" id="SSF57783">
    <property type="entry name" value="Zinc beta-ribbon"/>
    <property type="match status" value="1"/>
</dbReference>
<dbReference type="InterPro" id="IPR034151">
    <property type="entry name" value="TOPRIM_DnaG_bac"/>
</dbReference>
<evidence type="ECO:0000256" key="2">
    <source>
        <dbReference type="ARBA" id="ARBA00022515"/>
    </source>
</evidence>
<dbReference type="PANTHER" id="PTHR30313">
    <property type="entry name" value="DNA PRIMASE"/>
    <property type="match status" value="1"/>
</dbReference>
<evidence type="ECO:0000256" key="16">
    <source>
        <dbReference type="SAM" id="MobiDB-lite"/>
    </source>
</evidence>
<keyword evidence="15" id="KW-0175">Coiled coil</keyword>
<dbReference type="Pfam" id="PF01807">
    <property type="entry name" value="Zn_ribbon_DnaG"/>
    <property type="match status" value="1"/>
</dbReference>
<dbReference type="EC" id="2.7.7.101" evidence="12"/>
<keyword evidence="9" id="KW-0460">Magnesium</keyword>
<protein>
    <recommendedName>
        <fullName evidence="12 13">DNA primase</fullName>
        <ecNumber evidence="12">2.7.7.101</ecNumber>
    </recommendedName>
</protein>
<comment type="cofactor">
    <cofactor evidence="12 13 14">
        <name>Zn(2+)</name>
        <dbReference type="ChEBI" id="CHEBI:29105"/>
    </cofactor>
    <text evidence="12 13 14">Binds 1 zinc ion per monomer.</text>
</comment>
<keyword evidence="2 12" id="KW-0639">Primosome</keyword>
<evidence type="ECO:0000256" key="14">
    <source>
        <dbReference type="PIRSR" id="PIRSR002811-1"/>
    </source>
</evidence>
<dbReference type="PROSITE" id="PS50880">
    <property type="entry name" value="TOPRIM"/>
    <property type="match status" value="1"/>
</dbReference>
<evidence type="ECO:0000256" key="11">
    <source>
        <dbReference type="ARBA" id="ARBA00023163"/>
    </source>
</evidence>
<evidence type="ECO:0000256" key="6">
    <source>
        <dbReference type="ARBA" id="ARBA00022723"/>
    </source>
</evidence>
<evidence type="ECO:0000256" key="9">
    <source>
        <dbReference type="ARBA" id="ARBA00022842"/>
    </source>
</evidence>
<keyword evidence="7 12" id="KW-0863">Zinc-finger</keyword>
<dbReference type="FunFam" id="3.40.1360.10:FF:000002">
    <property type="entry name" value="DNA primase"/>
    <property type="match status" value="1"/>
</dbReference>
<dbReference type="FunFam" id="3.90.980.10:FF:000001">
    <property type="entry name" value="DNA primase"/>
    <property type="match status" value="1"/>
</dbReference>
<comment type="domain">
    <text evidence="12">Contains an N-terminal zinc-binding domain, a central core domain that contains the primase activity, and a C-terminal DnaB-binding domain.</text>
</comment>
<dbReference type="PANTHER" id="PTHR30313:SF2">
    <property type="entry name" value="DNA PRIMASE"/>
    <property type="match status" value="1"/>
</dbReference>
<sequence length="628" mass="69863">MALDNRWFDELRARTTLSALIGRSVKVQKAGREYKACCPFHNEKTPSFTINDEKGFYHCFGCGAHGDVIKWMTDHQGLPFMDAIKQLASEAGMEVPASDPKAAKRKEKRDSLFDVMTAAAAYFQEELQRPGGAIARDYLLSRGVRDNIIARFGMGFAPNDRQAIKVALSQFKEESLIEAGLLIKVDDKEPYARFRGRLMIPILDQRGRCIAFGGRILGDGEPKYLNSPDTPLFDKGRTLYNLNIASTASRQSDRIIAVEGYMDAIALAQSGIDDVVAPLGTAMTENQLMMMWRLVDKPLLCFDGDAAGQKAAMRAASRALPLLKPGKSLRFIQMPAGMDPDDVVNNQGKKVFDDLVNNASSLLDKIWEYEKQSQPLDGPEDKAGLKQRLGVYLSAIADADIKGHYREAFDQKLSDLFKRPQQIYQQNNQTGRNFQRFDPKKPNWKRQNSPPSSAVRTIASKGSDILMSMILGSLLRDTRLIPQYFESLLELHPSDELDAQILNALINVNDSKERLDSDAIYTILGEKLYNRASSLLRADSMNLVSSNGNIAKDDKSEGHKAGFLGEAIDLYCRKPKLEESLRLANLRAAQAQSDAEFEQAGKDVLELANALRELEQKLADILIASAND</sequence>
<dbReference type="Gene3D" id="3.40.1360.10">
    <property type="match status" value="1"/>
</dbReference>
<dbReference type="EMBL" id="CP018154">
    <property type="protein sequence ID" value="APG62746.1"/>
    <property type="molecule type" value="Genomic_DNA"/>
</dbReference>
<reference evidence="18 19" key="1">
    <citation type="submission" date="2016-11" db="EMBL/GenBank/DDBJ databases">
        <title>Sphingorhabdus sp. LPB0140, isolated from marine environment.</title>
        <authorList>
            <person name="Kim E."/>
            <person name="Yi H."/>
        </authorList>
    </citation>
    <scope>NUCLEOTIDE SEQUENCE [LARGE SCALE GENOMIC DNA]</scope>
    <source>
        <strain evidence="18 19">LPB0140</strain>
    </source>
</reference>
<dbReference type="GO" id="GO:0005737">
    <property type="term" value="C:cytoplasm"/>
    <property type="evidence" value="ECO:0007669"/>
    <property type="project" value="TreeGrafter"/>
</dbReference>
<keyword evidence="11 12" id="KW-0804">Transcription</keyword>